<evidence type="ECO:0000256" key="1">
    <source>
        <dbReference type="SAM" id="MobiDB-lite"/>
    </source>
</evidence>
<evidence type="ECO:0000313" key="3">
    <source>
        <dbReference type="Proteomes" id="UP000286997"/>
    </source>
</evidence>
<feature type="region of interest" description="Disordered" evidence="1">
    <location>
        <begin position="1"/>
        <end position="41"/>
    </location>
</feature>
<comment type="caution">
    <text evidence="2">The sequence shown here is derived from an EMBL/GenBank/DDBJ whole genome shotgun (WGS) entry which is preliminary data.</text>
</comment>
<dbReference type="Pfam" id="PF14384">
    <property type="entry name" value="BrnA_antitoxin"/>
    <property type="match status" value="1"/>
</dbReference>
<dbReference type="AlphaFoldDB" id="A0A3S2XGW6"/>
<dbReference type="InterPro" id="IPR025528">
    <property type="entry name" value="BrnA_antitoxin"/>
</dbReference>
<evidence type="ECO:0008006" key="4">
    <source>
        <dbReference type="Google" id="ProtNLM"/>
    </source>
</evidence>
<sequence>MTRKASVPPLSDEEEARIQAQIANDPDSPEITDEEARQPRPFAEALPELHAAWMRNRGRPRADVTKVAVKLRLDPDIVESHRAGGPGWQTRMNDLLREGMNSHPDRARQGKRR</sequence>
<feature type="region of interest" description="Disordered" evidence="1">
    <location>
        <begin position="79"/>
        <end position="113"/>
    </location>
</feature>
<dbReference type="OrthoDB" id="361944at2"/>
<name>A0A3S2XGW6_9HYPH</name>
<dbReference type="EMBL" id="SACP01000030">
    <property type="protein sequence ID" value="RVU14464.1"/>
    <property type="molecule type" value="Genomic_DNA"/>
</dbReference>
<protein>
    <recommendedName>
        <fullName evidence="4">BrnA antitoxin family protein</fullName>
    </recommendedName>
</protein>
<dbReference type="RefSeq" id="WP_127733240.1">
    <property type="nucleotide sequence ID" value="NZ_SACP01000030.1"/>
</dbReference>
<gene>
    <name evidence="2" type="ORF">EOE48_23105</name>
</gene>
<reference evidence="2 3" key="1">
    <citation type="submission" date="2019-01" db="EMBL/GenBank/DDBJ databases">
        <authorList>
            <person name="Chen W.-M."/>
        </authorList>
    </citation>
    <scope>NUCLEOTIDE SEQUENCE [LARGE SCALE GENOMIC DNA]</scope>
    <source>
        <strain evidence="2 3">TER-1</strain>
    </source>
</reference>
<proteinExistence type="predicted"/>
<accession>A0A3S2XGW6</accession>
<feature type="compositionally biased region" description="Basic and acidic residues" evidence="1">
    <location>
        <begin position="103"/>
        <end position="113"/>
    </location>
</feature>
<organism evidence="2 3">
    <name type="scientific">Methylobacterium oryzihabitans</name>
    <dbReference type="NCBI Taxonomy" id="2499852"/>
    <lineage>
        <taxon>Bacteria</taxon>
        <taxon>Pseudomonadati</taxon>
        <taxon>Pseudomonadota</taxon>
        <taxon>Alphaproteobacteria</taxon>
        <taxon>Hyphomicrobiales</taxon>
        <taxon>Methylobacteriaceae</taxon>
        <taxon>Methylobacterium</taxon>
    </lineage>
</organism>
<keyword evidence="3" id="KW-1185">Reference proteome</keyword>
<dbReference type="Proteomes" id="UP000286997">
    <property type="component" value="Unassembled WGS sequence"/>
</dbReference>
<evidence type="ECO:0000313" key="2">
    <source>
        <dbReference type="EMBL" id="RVU14464.1"/>
    </source>
</evidence>